<evidence type="ECO:0000313" key="3">
    <source>
        <dbReference type="Proteomes" id="UP000602087"/>
    </source>
</evidence>
<dbReference type="PANTHER" id="PTHR21310">
    <property type="entry name" value="AMINOGLYCOSIDE PHOSPHOTRANSFERASE-RELATED-RELATED"/>
    <property type="match status" value="1"/>
</dbReference>
<dbReference type="SUPFAM" id="SSF56112">
    <property type="entry name" value="Protein kinase-like (PK-like)"/>
    <property type="match status" value="1"/>
</dbReference>
<dbReference type="InterPro" id="IPR011009">
    <property type="entry name" value="Kinase-like_dom_sf"/>
</dbReference>
<dbReference type="Proteomes" id="UP000602087">
    <property type="component" value="Unassembled WGS sequence"/>
</dbReference>
<dbReference type="Pfam" id="PF01636">
    <property type="entry name" value="APH"/>
    <property type="match status" value="1"/>
</dbReference>
<dbReference type="Gene3D" id="3.30.200.20">
    <property type="entry name" value="Phosphorylase Kinase, domain 1"/>
    <property type="match status" value="1"/>
</dbReference>
<dbReference type="Gene3D" id="3.90.1200.10">
    <property type="match status" value="1"/>
</dbReference>
<gene>
    <name evidence="2" type="ORF">JAV76_04135</name>
</gene>
<name>A0A934IA82_9MICO</name>
<dbReference type="InterPro" id="IPR002575">
    <property type="entry name" value="Aminoglycoside_PTrfase"/>
</dbReference>
<evidence type="ECO:0000313" key="2">
    <source>
        <dbReference type="EMBL" id="MBI9114203.1"/>
    </source>
</evidence>
<dbReference type="CDD" id="cd05155">
    <property type="entry name" value="APH_ChoK_like_1"/>
    <property type="match status" value="1"/>
</dbReference>
<dbReference type="InterPro" id="IPR051678">
    <property type="entry name" value="AGP_Transferase"/>
</dbReference>
<comment type="caution">
    <text evidence="2">The sequence shown here is derived from an EMBL/GenBank/DDBJ whole genome shotgun (WGS) entry which is preliminary data.</text>
</comment>
<feature type="domain" description="Aminoglycoside phosphotransferase" evidence="1">
    <location>
        <begin position="39"/>
        <end position="271"/>
    </location>
</feature>
<dbReference type="RefSeq" id="WP_198732774.1">
    <property type="nucleotide sequence ID" value="NZ_JAEINH010000003.1"/>
</dbReference>
<keyword evidence="3" id="KW-1185">Reference proteome</keyword>
<dbReference type="AlphaFoldDB" id="A0A934IA82"/>
<dbReference type="PANTHER" id="PTHR21310:SF42">
    <property type="entry name" value="BIFUNCTIONAL AAC_APH"/>
    <property type="match status" value="1"/>
</dbReference>
<sequence length="304" mass="33206">MADRPPAEVEVGPGLVRALLAEQCPVVDGIGPVSAMPVELVAQGWDNSMFRLGEDLAVRLPRRQLGAALLRNEQAWLGQVADRVDVPVPVPVFAGRPGAGYPWHWSVVPWIGGRAAGTVDRTDRRRLAEPLGRFVTQLAVPAPPDAPVNRFRGVPLAARDAVVDERLDLIRHPRTDDLRSVWDEARSAPAWDGPPLWLHGDLHPFNIIVDDSPLPRLRAVVDFGDMTSGDPACDLAAAWLVLDPEGRETFRHTVDAARGPGEDAWRRARGWALVMSTSMLADSDDDPVFARLGADIVDEVLVDR</sequence>
<evidence type="ECO:0000259" key="1">
    <source>
        <dbReference type="Pfam" id="PF01636"/>
    </source>
</evidence>
<reference evidence="2" key="1">
    <citation type="submission" date="2020-12" db="EMBL/GenBank/DDBJ databases">
        <title>Sanguibacter suaedae sp. nov., isolated from Suaeda aralocaspica.</title>
        <authorList>
            <person name="Ma Q."/>
        </authorList>
    </citation>
    <scope>NUCLEOTIDE SEQUENCE</scope>
    <source>
        <strain evidence="2">YZGR15</strain>
    </source>
</reference>
<proteinExistence type="predicted"/>
<protein>
    <submittedName>
        <fullName evidence="2">Aminoglycoside phosphotransferase family protein</fullName>
    </submittedName>
</protein>
<organism evidence="2 3">
    <name type="scientific">Sanguibacter suaedae</name>
    <dbReference type="NCBI Taxonomy" id="2795737"/>
    <lineage>
        <taxon>Bacteria</taxon>
        <taxon>Bacillati</taxon>
        <taxon>Actinomycetota</taxon>
        <taxon>Actinomycetes</taxon>
        <taxon>Micrococcales</taxon>
        <taxon>Sanguibacteraceae</taxon>
        <taxon>Sanguibacter</taxon>
    </lineage>
</organism>
<accession>A0A934IA82</accession>
<dbReference type="EMBL" id="JAEINH010000003">
    <property type="protein sequence ID" value="MBI9114203.1"/>
    <property type="molecule type" value="Genomic_DNA"/>
</dbReference>